<organism evidence="7 8">
    <name type="scientific">Pelagimonas phthalicica</name>
    <dbReference type="NCBI Taxonomy" id="1037362"/>
    <lineage>
        <taxon>Bacteria</taxon>
        <taxon>Pseudomonadati</taxon>
        <taxon>Pseudomonadota</taxon>
        <taxon>Alphaproteobacteria</taxon>
        <taxon>Rhodobacterales</taxon>
        <taxon>Roseobacteraceae</taxon>
        <taxon>Pelagimonas</taxon>
    </lineage>
</organism>
<comment type="similarity">
    <text evidence="2">Belongs to the zinc-containing alcohol dehydrogenase family.</text>
</comment>
<dbReference type="GO" id="GO:0005737">
    <property type="term" value="C:cytoplasm"/>
    <property type="evidence" value="ECO:0007669"/>
    <property type="project" value="TreeGrafter"/>
</dbReference>
<dbReference type="RefSeq" id="WP_099247968.1">
    <property type="nucleotide sequence ID" value="NZ_FXXP01000003.1"/>
</dbReference>
<evidence type="ECO:0000256" key="2">
    <source>
        <dbReference type="ARBA" id="ARBA00008072"/>
    </source>
</evidence>
<dbReference type="InterPro" id="IPR011032">
    <property type="entry name" value="GroES-like_sf"/>
</dbReference>
<dbReference type="Gene3D" id="3.40.50.720">
    <property type="entry name" value="NAD(P)-binding Rossmann-like Domain"/>
    <property type="match status" value="1"/>
</dbReference>
<evidence type="ECO:0000313" key="8">
    <source>
        <dbReference type="Proteomes" id="UP000225972"/>
    </source>
</evidence>
<evidence type="ECO:0000256" key="5">
    <source>
        <dbReference type="ARBA" id="ARBA00023002"/>
    </source>
</evidence>
<reference evidence="8" key="1">
    <citation type="submission" date="2017-05" db="EMBL/GenBank/DDBJ databases">
        <authorList>
            <person name="Rodrigo-Torres L."/>
            <person name="Arahal R. D."/>
            <person name="Lucena T."/>
        </authorList>
    </citation>
    <scope>NUCLEOTIDE SEQUENCE [LARGE SCALE GENOMIC DNA]</scope>
    <source>
        <strain evidence="8">CECT 8649</strain>
    </source>
</reference>
<evidence type="ECO:0000256" key="1">
    <source>
        <dbReference type="ARBA" id="ARBA00001947"/>
    </source>
</evidence>
<accession>A0A238JFU9</accession>
<dbReference type="Pfam" id="PF08240">
    <property type="entry name" value="ADH_N"/>
    <property type="match status" value="1"/>
</dbReference>
<sequence length="320" mass="33924">MKALVYTGVETLAYRDFDDPKPDQGDTLVKIDSVGICGSDMHAYLGHDERRPAPLILGHEGAGITSDGRKVTINPLVTDPNSVASRSGRENLCPSRQIISMPPREGAFADYVAIPERNLVEVPDHVSLEQAALAEPIAVSWHAARLALAALHPADERRAHVIGGGAIGLAAALSLRAMGLTDVTLSEPNEVRAAYLRDTCDIRIDNNPASGITLIVDAVGYAATRAMASALVSPGGVIMHIGLGEADGGFDIRRITLQEITVIGTYTYTAQDFKDTCAAMFSGQLGALDWVETRPLSEGATAFADIRAGYVSAPKLILKP</sequence>
<dbReference type="InterPro" id="IPR013149">
    <property type="entry name" value="ADH-like_C"/>
</dbReference>
<keyword evidence="4" id="KW-0862">Zinc</keyword>
<dbReference type="EMBL" id="FXXP01000003">
    <property type="protein sequence ID" value="SMX29560.1"/>
    <property type="molecule type" value="Genomic_DNA"/>
</dbReference>
<dbReference type="InterPro" id="IPR020843">
    <property type="entry name" value="ER"/>
</dbReference>
<dbReference type="GO" id="GO:0046872">
    <property type="term" value="F:metal ion binding"/>
    <property type="evidence" value="ECO:0007669"/>
    <property type="project" value="UniProtKB-KW"/>
</dbReference>
<dbReference type="EC" id="1.1.1.-" evidence="7"/>
<dbReference type="SUPFAM" id="SSF51735">
    <property type="entry name" value="NAD(P)-binding Rossmann-fold domains"/>
    <property type="match status" value="1"/>
</dbReference>
<evidence type="ECO:0000256" key="3">
    <source>
        <dbReference type="ARBA" id="ARBA00022723"/>
    </source>
</evidence>
<dbReference type="Gene3D" id="3.90.180.10">
    <property type="entry name" value="Medium-chain alcohol dehydrogenases, catalytic domain"/>
    <property type="match status" value="1"/>
</dbReference>
<comment type="cofactor">
    <cofactor evidence="1">
        <name>Zn(2+)</name>
        <dbReference type="ChEBI" id="CHEBI:29105"/>
    </cofactor>
</comment>
<name>A0A238JFU9_9RHOB</name>
<keyword evidence="5 7" id="KW-0560">Oxidoreductase</keyword>
<dbReference type="Proteomes" id="UP000225972">
    <property type="component" value="Unassembled WGS sequence"/>
</dbReference>
<dbReference type="AlphaFoldDB" id="A0A238JFU9"/>
<evidence type="ECO:0000313" key="7">
    <source>
        <dbReference type="EMBL" id="SMX29560.1"/>
    </source>
</evidence>
<keyword evidence="8" id="KW-1185">Reference proteome</keyword>
<protein>
    <submittedName>
        <fullName evidence="7">Putative L-galactonate oxidoreductase</fullName>
        <ecNumber evidence="7">1.1.1.-</ecNumber>
    </submittedName>
</protein>
<feature type="domain" description="Enoyl reductase (ER)" evidence="6">
    <location>
        <begin position="8"/>
        <end position="318"/>
    </location>
</feature>
<keyword evidence="3" id="KW-0479">Metal-binding</keyword>
<dbReference type="GO" id="GO:0000721">
    <property type="term" value="F:(R,R)-butanediol dehydrogenase activity"/>
    <property type="evidence" value="ECO:0007669"/>
    <property type="project" value="TreeGrafter"/>
</dbReference>
<dbReference type="Pfam" id="PF00107">
    <property type="entry name" value="ADH_zinc_N"/>
    <property type="match status" value="1"/>
</dbReference>
<dbReference type="GO" id="GO:0034079">
    <property type="term" value="P:butanediol biosynthetic process"/>
    <property type="evidence" value="ECO:0007669"/>
    <property type="project" value="TreeGrafter"/>
</dbReference>
<dbReference type="SMART" id="SM00829">
    <property type="entry name" value="PKS_ER"/>
    <property type="match status" value="1"/>
</dbReference>
<dbReference type="InterPro" id="IPR036291">
    <property type="entry name" value="NAD(P)-bd_dom_sf"/>
</dbReference>
<evidence type="ECO:0000259" key="6">
    <source>
        <dbReference type="SMART" id="SM00829"/>
    </source>
</evidence>
<gene>
    <name evidence="7" type="primary">yjjN</name>
    <name evidence="7" type="ORF">TRP8649_03697</name>
</gene>
<dbReference type="PANTHER" id="PTHR43161">
    <property type="entry name" value="SORBITOL DEHYDROGENASE"/>
    <property type="match status" value="1"/>
</dbReference>
<dbReference type="SUPFAM" id="SSF50129">
    <property type="entry name" value="GroES-like"/>
    <property type="match status" value="1"/>
</dbReference>
<dbReference type="InterPro" id="IPR013154">
    <property type="entry name" value="ADH-like_N"/>
</dbReference>
<evidence type="ECO:0000256" key="4">
    <source>
        <dbReference type="ARBA" id="ARBA00022833"/>
    </source>
</evidence>
<proteinExistence type="inferred from homology"/>
<dbReference type="PANTHER" id="PTHR43161:SF23">
    <property type="entry name" value="(R,R)-BUTANEDIOL DEHYDROGENASE-RELATED"/>
    <property type="match status" value="1"/>
</dbReference>
<dbReference type="OrthoDB" id="9809185at2"/>